<dbReference type="EMBL" id="JBIGIA010000005">
    <property type="protein sequence ID" value="MFG6456856.1"/>
    <property type="molecule type" value="Genomic_DNA"/>
</dbReference>
<name>A0ABW7G4K7_9BURK</name>
<keyword evidence="2" id="KW-1185">Reference proteome</keyword>
<evidence type="ECO:0000313" key="1">
    <source>
        <dbReference type="EMBL" id="MFG6456856.1"/>
    </source>
</evidence>
<organism evidence="1 2">
    <name type="scientific">Pelomonas nitida</name>
    <dbReference type="NCBI Taxonomy" id="3299027"/>
    <lineage>
        <taxon>Bacteria</taxon>
        <taxon>Pseudomonadati</taxon>
        <taxon>Pseudomonadota</taxon>
        <taxon>Betaproteobacteria</taxon>
        <taxon>Burkholderiales</taxon>
        <taxon>Sphaerotilaceae</taxon>
        <taxon>Roseateles</taxon>
    </lineage>
</organism>
<comment type="caution">
    <text evidence="1">The sequence shown here is derived from an EMBL/GenBank/DDBJ whole genome shotgun (WGS) entry which is preliminary data.</text>
</comment>
<sequence length="171" mass="17152">MSTPADLVRDLAALLDSLAKLLETKTAKEAPAIARELGVRPQLVQGLNAIGGALDQIQGVVVPLRRTLLDADALVALLGFVPGMVASVGDAVDSSASWLATLGLGLDDVAGAARQVSGPLNEVSGVLDMGVDAAEGALALVAPDQWTGVLAGLEHLKAALAALKEPPAAPA</sequence>
<proteinExistence type="predicted"/>
<evidence type="ECO:0000313" key="2">
    <source>
        <dbReference type="Proteomes" id="UP001606305"/>
    </source>
</evidence>
<reference evidence="1 2" key="1">
    <citation type="submission" date="2024-09" db="EMBL/GenBank/DDBJ databases">
        <title>Novel species of the genus Pelomonas and Roseateles isolated from streams.</title>
        <authorList>
            <person name="Lu H."/>
        </authorList>
    </citation>
    <scope>NUCLEOTIDE SEQUENCE [LARGE SCALE GENOMIC DNA]</scope>
    <source>
        <strain evidence="1 2">BYS96W</strain>
    </source>
</reference>
<dbReference type="RefSeq" id="WP_394487633.1">
    <property type="nucleotide sequence ID" value="NZ_JBIGIA010000005.1"/>
</dbReference>
<evidence type="ECO:0008006" key="3">
    <source>
        <dbReference type="Google" id="ProtNLM"/>
    </source>
</evidence>
<accession>A0ABW7G4K7</accession>
<protein>
    <recommendedName>
        <fullName evidence="3">DUF1641 domain-containing protein</fullName>
    </recommendedName>
</protein>
<dbReference type="Proteomes" id="UP001606305">
    <property type="component" value="Unassembled WGS sequence"/>
</dbReference>
<gene>
    <name evidence="1" type="ORF">ACG00X_08420</name>
</gene>